<dbReference type="Proteomes" id="UP000538666">
    <property type="component" value="Unassembled WGS sequence"/>
</dbReference>
<evidence type="ECO:0000313" key="2">
    <source>
        <dbReference type="EMBL" id="MBB6142326.1"/>
    </source>
</evidence>
<proteinExistence type="predicted"/>
<dbReference type="AlphaFoldDB" id="A0A841JLU4"/>
<keyword evidence="3" id="KW-1185">Reference proteome</keyword>
<evidence type="ECO:0000313" key="3">
    <source>
        <dbReference type="Proteomes" id="UP000538666"/>
    </source>
</evidence>
<dbReference type="Pfam" id="PF01494">
    <property type="entry name" value="FAD_binding_3"/>
    <property type="match status" value="1"/>
</dbReference>
<protein>
    <submittedName>
        <fullName evidence="2">Flavin-dependent dehydrogenase</fullName>
    </submittedName>
</protein>
<sequence>MPGLSCDVLVVGGGPAGLTTAIALRSRGANVLLADSQTPPIDKACGEGIMPDARRDLAHLGVELPSFHGSEFRGIRFCDRRSSASADFPSGNGLGVRRTVLHRVLVDCAAAAGVRLAWKTNVSVKPGQPLRINGEEVKYKYLVGADGQSSRVRSWAGLDDATLFTRRFGFRIHYRVAPWSPYVEVHWAAAGQAYVTPVADDEISISVMTRNTDARSQELIESIPELRHRLGGAKVITRERGAILTTRRLKSVARGNVALVGDASGSSDAITGEGLAVSFRQAQLLGDALAAENLSLYRKKHSSIMQLPQAMARTMLLMDRWPLLRERALHVLACDPGLFQSMLSIHIGERPLRPFILREAPGLGLRLLRPSLP</sequence>
<organism evidence="2 3">
    <name type="scientific">Silvibacterium bohemicum</name>
    <dbReference type="NCBI Taxonomy" id="1577686"/>
    <lineage>
        <taxon>Bacteria</taxon>
        <taxon>Pseudomonadati</taxon>
        <taxon>Acidobacteriota</taxon>
        <taxon>Terriglobia</taxon>
        <taxon>Terriglobales</taxon>
        <taxon>Acidobacteriaceae</taxon>
        <taxon>Silvibacterium</taxon>
    </lineage>
</organism>
<evidence type="ECO:0000259" key="1">
    <source>
        <dbReference type="Pfam" id="PF01494"/>
    </source>
</evidence>
<feature type="domain" description="FAD-binding" evidence="1">
    <location>
        <begin position="6"/>
        <end position="291"/>
    </location>
</feature>
<dbReference type="InterPro" id="IPR002938">
    <property type="entry name" value="FAD-bd"/>
</dbReference>
<dbReference type="PRINTS" id="PR00420">
    <property type="entry name" value="RNGMNOXGNASE"/>
</dbReference>
<dbReference type="SUPFAM" id="SSF51905">
    <property type="entry name" value="FAD/NAD(P)-binding domain"/>
    <property type="match status" value="1"/>
</dbReference>
<dbReference type="InterPro" id="IPR050407">
    <property type="entry name" value="Geranylgeranyl_reductase"/>
</dbReference>
<dbReference type="OrthoDB" id="113955at2"/>
<dbReference type="Gene3D" id="3.50.50.60">
    <property type="entry name" value="FAD/NAD(P)-binding domain"/>
    <property type="match status" value="1"/>
</dbReference>
<comment type="caution">
    <text evidence="2">The sequence shown here is derived from an EMBL/GenBank/DDBJ whole genome shotgun (WGS) entry which is preliminary data.</text>
</comment>
<dbReference type="InterPro" id="IPR036188">
    <property type="entry name" value="FAD/NAD-bd_sf"/>
</dbReference>
<name>A0A841JLU4_9BACT</name>
<dbReference type="RefSeq" id="WP_050057573.1">
    <property type="nucleotide sequence ID" value="NZ_JACHEK010000001.1"/>
</dbReference>
<dbReference type="GO" id="GO:0071949">
    <property type="term" value="F:FAD binding"/>
    <property type="evidence" value="ECO:0007669"/>
    <property type="project" value="InterPro"/>
</dbReference>
<dbReference type="PANTHER" id="PTHR42685:SF19">
    <property type="entry name" value="POSSIBLE OXIDOREDUCTASE"/>
    <property type="match status" value="1"/>
</dbReference>
<accession>A0A841JLU4</accession>
<dbReference type="EMBL" id="JACHEK010000001">
    <property type="protein sequence ID" value="MBB6142326.1"/>
    <property type="molecule type" value="Genomic_DNA"/>
</dbReference>
<dbReference type="PANTHER" id="PTHR42685">
    <property type="entry name" value="GERANYLGERANYL DIPHOSPHATE REDUCTASE"/>
    <property type="match status" value="1"/>
</dbReference>
<gene>
    <name evidence="2" type="ORF">HNQ77_000264</name>
</gene>
<reference evidence="2 3" key="1">
    <citation type="submission" date="2020-08" db="EMBL/GenBank/DDBJ databases">
        <title>Genomic Encyclopedia of Type Strains, Phase IV (KMG-IV): sequencing the most valuable type-strain genomes for metagenomic binning, comparative biology and taxonomic classification.</title>
        <authorList>
            <person name="Goeker M."/>
        </authorList>
    </citation>
    <scope>NUCLEOTIDE SEQUENCE [LARGE SCALE GENOMIC DNA]</scope>
    <source>
        <strain evidence="2 3">DSM 103733</strain>
    </source>
</reference>